<organism evidence="2 3">
    <name type="scientific">Akkermansia biwaensis</name>
    <dbReference type="NCBI Taxonomy" id="2946555"/>
    <lineage>
        <taxon>Bacteria</taxon>
        <taxon>Pseudomonadati</taxon>
        <taxon>Verrucomicrobiota</taxon>
        <taxon>Verrucomicrobiia</taxon>
        <taxon>Verrucomicrobiales</taxon>
        <taxon>Akkermansiaceae</taxon>
        <taxon>Akkermansia</taxon>
    </lineage>
</organism>
<sequence>MSGMDGKISNRDLRWWLKELARPRDAAATTARPEASDWESRARAQGWQPARPFVGGRNGNGRQNRHLRRKG</sequence>
<protein>
    <submittedName>
        <fullName evidence="2">Uncharacterized protein</fullName>
    </submittedName>
</protein>
<reference evidence="2" key="1">
    <citation type="submission" date="2022-06" db="EMBL/GenBank/DDBJ databases">
        <title>Akkermansia biwalacus sp. nov., an anaerobic mucin-degrading bacterium isolated from human intestine.</title>
        <authorList>
            <person name="Kobayashi Y."/>
            <person name="Inoue S."/>
            <person name="Kawahara T."/>
            <person name="Kohda N."/>
        </authorList>
    </citation>
    <scope>NUCLEOTIDE SEQUENCE</scope>
    <source>
        <strain evidence="2">WON2089</strain>
    </source>
</reference>
<evidence type="ECO:0000313" key="2">
    <source>
        <dbReference type="EMBL" id="BDL44428.1"/>
    </source>
</evidence>
<accession>A0ABM7ZI73</accession>
<dbReference type="EMBL" id="AP025943">
    <property type="protein sequence ID" value="BDL44428.1"/>
    <property type="molecule type" value="Genomic_DNA"/>
</dbReference>
<evidence type="ECO:0000256" key="1">
    <source>
        <dbReference type="SAM" id="MobiDB-lite"/>
    </source>
</evidence>
<name>A0ABM7ZI73_9BACT</name>
<feature type="region of interest" description="Disordered" evidence="1">
    <location>
        <begin position="23"/>
        <end position="71"/>
    </location>
</feature>
<proteinExistence type="predicted"/>
<evidence type="ECO:0000313" key="3">
    <source>
        <dbReference type="Proteomes" id="UP001062263"/>
    </source>
</evidence>
<dbReference type="Proteomes" id="UP001062263">
    <property type="component" value="Chromosome"/>
</dbReference>
<gene>
    <name evidence="2" type="ORF">Abiwalacus_20020</name>
</gene>
<keyword evidence="3" id="KW-1185">Reference proteome</keyword>